<evidence type="ECO:0000256" key="1">
    <source>
        <dbReference type="ARBA" id="ARBA00006484"/>
    </source>
</evidence>
<dbReference type="PRINTS" id="PR00080">
    <property type="entry name" value="SDRFAMILY"/>
</dbReference>
<evidence type="ECO:0000256" key="3">
    <source>
        <dbReference type="RuleBase" id="RU000363"/>
    </source>
</evidence>
<dbReference type="PANTHER" id="PTHR42901:SF1">
    <property type="entry name" value="ALCOHOL DEHYDROGENASE"/>
    <property type="match status" value="1"/>
</dbReference>
<evidence type="ECO:0000313" key="5">
    <source>
        <dbReference type="Proteomes" id="UP001321741"/>
    </source>
</evidence>
<dbReference type="InterPro" id="IPR020904">
    <property type="entry name" value="Sc_DH/Rdtase_CS"/>
</dbReference>
<dbReference type="PRINTS" id="PR00081">
    <property type="entry name" value="GDHRDH"/>
</dbReference>
<dbReference type="EMBL" id="AP026803">
    <property type="protein sequence ID" value="BDR60606.1"/>
    <property type="molecule type" value="Genomic_DNA"/>
</dbReference>
<dbReference type="InterPro" id="IPR002347">
    <property type="entry name" value="SDR_fam"/>
</dbReference>
<keyword evidence="5" id="KW-1185">Reference proteome</keyword>
<evidence type="ECO:0000313" key="4">
    <source>
        <dbReference type="EMBL" id="BDR60606.1"/>
    </source>
</evidence>
<dbReference type="Gene3D" id="3.40.50.720">
    <property type="entry name" value="NAD(P)-binding Rossmann-like Domain"/>
    <property type="match status" value="1"/>
</dbReference>
<accession>A0ABM8BH42</accession>
<dbReference type="RefSeq" id="WP_317636864.1">
    <property type="nucleotide sequence ID" value="NZ_AP026803.1"/>
</dbReference>
<dbReference type="Pfam" id="PF00106">
    <property type="entry name" value="adh_short"/>
    <property type="match status" value="1"/>
</dbReference>
<dbReference type="CDD" id="cd05233">
    <property type="entry name" value="SDR_c"/>
    <property type="match status" value="1"/>
</dbReference>
<dbReference type="InterPro" id="IPR036291">
    <property type="entry name" value="NAD(P)-bd_dom_sf"/>
</dbReference>
<dbReference type="Proteomes" id="UP001321741">
    <property type="component" value="Chromosome"/>
</dbReference>
<reference evidence="4 5" key="1">
    <citation type="journal article" date="2023" name="Microbiol. Spectr.">
        <title>Symbiosis of Carpenter Bees with Uncharacterized Lactic Acid Bacteria Showing NAD Auxotrophy.</title>
        <authorList>
            <person name="Kawasaki S."/>
            <person name="Ozawa K."/>
            <person name="Mori T."/>
            <person name="Yamamoto A."/>
            <person name="Ito M."/>
            <person name="Ohkuma M."/>
            <person name="Sakamoto M."/>
            <person name="Matsutani M."/>
        </authorList>
    </citation>
    <scope>NUCLEOTIDE SEQUENCE [LARGE SCALE GENOMIC DNA]</scope>
    <source>
        <strain evidence="4 5">Kim32-2</strain>
    </source>
</reference>
<evidence type="ECO:0000256" key="2">
    <source>
        <dbReference type="ARBA" id="ARBA00023002"/>
    </source>
</evidence>
<dbReference type="SUPFAM" id="SSF51735">
    <property type="entry name" value="NAD(P)-binding Rossmann-fold domains"/>
    <property type="match status" value="1"/>
</dbReference>
<name>A0ABM8BH42_9LACO</name>
<keyword evidence="2" id="KW-0560">Oxidoreductase</keyword>
<dbReference type="PROSITE" id="PS00061">
    <property type="entry name" value="ADH_SHORT"/>
    <property type="match status" value="1"/>
</dbReference>
<proteinExistence type="inferred from homology"/>
<gene>
    <name evidence="4" type="ORF">KIM322_08670</name>
</gene>
<dbReference type="PANTHER" id="PTHR42901">
    <property type="entry name" value="ALCOHOL DEHYDROGENASE"/>
    <property type="match status" value="1"/>
</dbReference>
<comment type="similarity">
    <text evidence="1 3">Belongs to the short-chain dehydrogenases/reductases (SDR) family.</text>
</comment>
<organism evidence="4 5">
    <name type="scientific">Lactobacillus xylocopicola</name>
    <dbReference type="NCBI Taxonomy" id="2976676"/>
    <lineage>
        <taxon>Bacteria</taxon>
        <taxon>Bacillati</taxon>
        <taxon>Bacillota</taxon>
        <taxon>Bacilli</taxon>
        <taxon>Lactobacillales</taxon>
        <taxon>Lactobacillaceae</taxon>
        <taxon>Lactobacillus</taxon>
    </lineage>
</organism>
<sequence length="256" mass="28066">MKSYVLITGASSGIGKSFAEYYARQGCSLVVVARSKNKLDKFKILMENTYGIEIVVIPQDLSIPGAAQKVFDLTKELNINVDTLVNAAGFGLNGLVHDIAYNEQHNQIVVNVLSLFDLTKLFLSTMKENNQGTIINIASSSAYHPIPSMAVYAASKAFVLSFTEALAIETKDNHIQVIAMSPGATDTNFFSAGKGVAYGQLRTPEHVVEETIKALRKGKISKIDGANNYFTSTFLPRMLPRKAMAKMVYNIMKKTR</sequence>
<dbReference type="PIRSF" id="PIRSF000126">
    <property type="entry name" value="11-beta-HSD1"/>
    <property type="match status" value="1"/>
</dbReference>
<protein>
    <submittedName>
        <fullName evidence="4">Short-chain dehydrogenase</fullName>
    </submittedName>
</protein>